<proteinExistence type="predicted"/>
<keyword evidence="3" id="KW-1185">Reference proteome</keyword>
<organism evidence="2 3">
    <name type="scientific">Polaribacter haliotis</name>
    <dbReference type="NCBI Taxonomy" id="1888915"/>
    <lineage>
        <taxon>Bacteria</taxon>
        <taxon>Pseudomonadati</taxon>
        <taxon>Bacteroidota</taxon>
        <taxon>Flavobacteriia</taxon>
        <taxon>Flavobacteriales</taxon>
        <taxon>Flavobacteriaceae</taxon>
    </lineage>
</organism>
<evidence type="ECO:0000313" key="2">
    <source>
        <dbReference type="EMBL" id="QOD60541.1"/>
    </source>
</evidence>
<dbReference type="AlphaFoldDB" id="A0A7L8AEW4"/>
<reference evidence="2 3" key="1">
    <citation type="journal article" date="2016" name="Int. J. Syst. Evol. Microbiol.">
        <title>Polaribacter haliotis sp. nov., isolated from the gut of abalone Haliotis discus hannai.</title>
        <authorList>
            <person name="Kim Y.O."/>
            <person name="Park I.S."/>
            <person name="Park S."/>
            <person name="Nam B.H."/>
            <person name="Park J.M."/>
            <person name="Kim D.G."/>
            <person name="Yoon J.H."/>
        </authorList>
    </citation>
    <scope>NUCLEOTIDE SEQUENCE [LARGE SCALE GENOMIC DNA]</scope>
    <source>
        <strain evidence="2 3">KCTC 52418</strain>
    </source>
</reference>
<protein>
    <recommendedName>
        <fullName evidence="4">Lipoprotein</fullName>
    </recommendedName>
</protein>
<dbReference type="KEGG" id="phal:H9I45_14535"/>
<evidence type="ECO:0000256" key="1">
    <source>
        <dbReference type="SAM" id="MobiDB-lite"/>
    </source>
</evidence>
<dbReference type="PROSITE" id="PS51257">
    <property type="entry name" value="PROKAR_LIPOPROTEIN"/>
    <property type="match status" value="1"/>
</dbReference>
<gene>
    <name evidence="2" type="ORF">H9I45_14535</name>
</gene>
<dbReference type="OrthoDB" id="1200936at2"/>
<dbReference type="RefSeq" id="WP_088354406.1">
    <property type="nucleotide sequence ID" value="NZ_CP061813.1"/>
</dbReference>
<evidence type="ECO:0008006" key="4">
    <source>
        <dbReference type="Google" id="ProtNLM"/>
    </source>
</evidence>
<dbReference type="EMBL" id="CP061813">
    <property type="protein sequence ID" value="QOD60541.1"/>
    <property type="molecule type" value="Genomic_DNA"/>
</dbReference>
<evidence type="ECO:0000313" key="3">
    <source>
        <dbReference type="Proteomes" id="UP000516764"/>
    </source>
</evidence>
<name>A0A7L8AEW4_9FLAO</name>
<dbReference type="Proteomes" id="UP000516764">
    <property type="component" value="Chromosome"/>
</dbReference>
<accession>A0A7L8AEW4</accession>
<sequence length="237" mass="26375">MKSLKLLTYVLATAFVFTSCSNNESLLPEPESISLLKSFKIKRDAKGDYSVDYNLPDNVRTEKIVNDKKNSSQVYLYSSNEGISRKESQNLIVDGNELKVGFVDTNTNNNPYILIEDDNISYAKGKNEEMLSEYSIASNEDGTFSLDFKVNNNVTVDFVYNESKNIYEIHLEAGKASSKSYSRTLTKQESKVLKIDFVNHKANAKFSSKAAGETAIRRKPRVSVGNGESTENTGSVG</sequence>
<feature type="region of interest" description="Disordered" evidence="1">
    <location>
        <begin position="207"/>
        <end position="237"/>
    </location>
</feature>
<feature type="compositionally biased region" description="Polar residues" evidence="1">
    <location>
        <begin position="226"/>
        <end position="237"/>
    </location>
</feature>